<feature type="transmembrane region" description="Helical" evidence="8">
    <location>
        <begin position="212"/>
        <end position="228"/>
    </location>
</feature>
<keyword evidence="4" id="KW-1003">Cell membrane</keyword>
<dbReference type="SUPFAM" id="SSF53697">
    <property type="entry name" value="SIS domain"/>
    <property type="match status" value="1"/>
</dbReference>
<evidence type="ECO:0000256" key="1">
    <source>
        <dbReference type="ARBA" id="ARBA00004651"/>
    </source>
</evidence>
<protein>
    <submittedName>
        <fullName evidence="9">AzlC family ABC transporter permease</fullName>
    </submittedName>
</protein>
<keyword evidence="3" id="KW-0813">Transport</keyword>
<comment type="similarity">
    <text evidence="2">Belongs to the AzlC family.</text>
</comment>
<gene>
    <name evidence="9" type="ORF">QJU93_08010</name>
</gene>
<evidence type="ECO:0000313" key="9">
    <source>
        <dbReference type="EMBL" id="MDP8173298.1"/>
    </source>
</evidence>
<dbReference type="InterPro" id="IPR046348">
    <property type="entry name" value="SIS_dom_sf"/>
</dbReference>
<comment type="caution">
    <text evidence="9">The sequence shown here is derived from an EMBL/GenBank/DDBJ whole genome shotgun (WGS) entry which is preliminary data.</text>
</comment>
<feature type="transmembrane region" description="Helical" evidence="8">
    <location>
        <begin position="163"/>
        <end position="181"/>
    </location>
</feature>
<sequence length="234" mass="25566">MINKQSFLFKGISATLASLPLAISCIPWGVLCGTLSIQAGLSNIQAQMMSLCIFAGAAQLSGIAILGAGGSWLALINSTVMIGSRHLLYSATYHSEIVKLPLIKRIFFAFLLTDEMFVIAQAEQFKKGYFDYWYAVIAGFSFYIIWNIATFSGIYFAQLLQNIDQLGLDFAIAATFIAMVITMIKSKTVLIAVSTSGISIFAFHYFDFAVEQGLVVSALIGMIVGYILDRKEAE</sequence>
<accession>A0AAJ6P161</accession>
<name>A0AAJ6P161_9PAST</name>
<feature type="transmembrane region" description="Helical" evidence="8">
    <location>
        <begin position="49"/>
        <end position="82"/>
    </location>
</feature>
<dbReference type="PROSITE" id="PS51257">
    <property type="entry name" value="PROKAR_LIPOPROTEIN"/>
    <property type="match status" value="1"/>
</dbReference>
<evidence type="ECO:0000256" key="7">
    <source>
        <dbReference type="ARBA" id="ARBA00023136"/>
    </source>
</evidence>
<dbReference type="Proteomes" id="UP001236239">
    <property type="component" value="Unassembled WGS sequence"/>
</dbReference>
<dbReference type="GO" id="GO:1903785">
    <property type="term" value="P:L-valine transmembrane transport"/>
    <property type="evidence" value="ECO:0007669"/>
    <property type="project" value="TreeGrafter"/>
</dbReference>
<evidence type="ECO:0000256" key="5">
    <source>
        <dbReference type="ARBA" id="ARBA00022692"/>
    </source>
</evidence>
<organism evidence="9 10">
    <name type="scientific">Phocoenobacter skyensis</name>
    <dbReference type="NCBI Taxonomy" id="97481"/>
    <lineage>
        <taxon>Bacteria</taxon>
        <taxon>Pseudomonadati</taxon>
        <taxon>Pseudomonadota</taxon>
        <taxon>Gammaproteobacteria</taxon>
        <taxon>Pasteurellales</taxon>
        <taxon>Pasteurellaceae</taxon>
        <taxon>Phocoenobacter</taxon>
    </lineage>
</organism>
<feature type="transmembrane region" description="Helical" evidence="8">
    <location>
        <begin position="12"/>
        <end position="37"/>
    </location>
</feature>
<dbReference type="PANTHER" id="PTHR34979:SF1">
    <property type="entry name" value="INNER MEMBRANE PROTEIN YGAZ"/>
    <property type="match status" value="1"/>
</dbReference>
<evidence type="ECO:0000313" key="10">
    <source>
        <dbReference type="Proteomes" id="UP001236239"/>
    </source>
</evidence>
<keyword evidence="6 8" id="KW-1133">Transmembrane helix</keyword>
<evidence type="ECO:0000256" key="3">
    <source>
        <dbReference type="ARBA" id="ARBA00022448"/>
    </source>
</evidence>
<dbReference type="GO" id="GO:0097367">
    <property type="term" value="F:carbohydrate derivative binding"/>
    <property type="evidence" value="ECO:0007669"/>
    <property type="project" value="InterPro"/>
</dbReference>
<comment type="subcellular location">
    <subcellularLocation>
        <location evidence="1">Cell membrane</location>
        <topology evidence="1">Multi-pass membrane protein</topology>
    </subcellularLocation>
</comment>
<evidence type="ECO:0000256" key="2">
    <source>
        <dbReference type="ARBA" id="ARBA00010735"/>
    </source>
</evidence>
<feature type="transmembrane region" description="Helical" evidence="8">
    <location>
        <begin position="188"/>
        <end position="206"/>
    </location>
</feature>
<dbReference type="RefSeq" id="WP_306374245.1">
    <property type="nucleotide sequence ID" value="NZ_JASAYK010000004.1"/>
</dbReference>
<evidence type="ECO:0000256" key="4">
    <source>
        <dbReference type="ARBA" id="ARBA00022475"/>
    </source>
</evidence>
<proteinExistence type="inferred from homology"/>
<dbReference type="PANTHER" id="PTHR34979">
    <property type="entry name" value="INNER MEMBRANE PROTEIN YGAZ"/>
    <property type="match status" value="1"/>
</dbReference>
<dbReference type="EMBL" id="JASAYQ010000013">
    <property type="protein sequence ID" value="MDP8173298.1"/>
    <property type="molecule type" value="Genomic_DNA"/>
</dbReference>
<keyword evidence="5 8" id="KW-0812">Transmembrane</keyword>
<reference evidence="9" key="1">
    <citation type="journal article" date="2023" name="Front. Microbiol.">
        <title>Phylogeography and host specificity of Pasteurellaceae pathogenic to sea-farmed fish in the north-east Atlantic.</title>
        <authorList>
            <person name="Gulla S."/>
            <person name="Colquhoun D.J."/>
            <person name="Olsen A.B."/>
            <person name="Spilsberg B."/>
            <person name="Lagesen K."/>
            <person name="Aakesson C.P."/>
            <person name="Strom S."/>
            <person name="Manji F."/>
            <person name="Birkbeck T.H."/>
            <person name="Nilsen H.K."/>
        </authorList>
    </citation>
    <scope>NUCLEOTIDE SEQUENCE</scope>
    <source>
        <strain evidence="9">TW16_20</strain>
    </source>
</reference>
<evidence type="ECO:0000256" key="6">
    <source>
        <dbReference type="ARBA" id="ARBA00022989"/>
    </source>
</evidence>
<evidence type="ECO:0000256" key="8">
    <source>
        <dbReference type="SAM" id="Phobius"/>
    </source>
</evidence>
<dbReference type="GO" id="GO:1901135">
    <property type="term" value="P:carbohydrate derivative metabolic process"/>
    <property type="evidence" value="ECO:0007669"/>
    <property type="project" value="InterPro"/>
</dbReference>
<dbReference type="AlphaFoldDB" id="A0AAJ6P161"/>
<keyword evidence="7 8" id="KW-0472">Membrane</keyword>
<dbReference type="InterPro" id="IPR011606">
    <property type="entry name" value="Brnchd-chn_aa_trnsp_permease"/>
</dbReference>
<dbReference type="Pfam" id="PF03591">
    <property type="entry name" value="AzlC"/>
    <property type="match status" value="1"/>
</dbReference>
<feature type="transmembrane region" description="Helical" evidence="8">
    <location>
        <begin position="132"/>
        <end position="157"/>
    </location>
</feature>
<dbReference type="GO" id="GO:0005886">
    <property type="term" value="C:plasma membrane"/>
    <property type="evidence" value="ECO:0007669"/>
    <property type="project" value="UniProtKB-SubCell"/>
</dbReference>